<keyword evidence="2" id="KW-1185">Reference proteome</keyword>
<dbReference type="Proteomes" id="UP000094652">
    <property type="component" value="Chromosome"/>
</dbReference>
<organism evidence="1 2">
    <name type="scientific">Clostridium taeniosporum</name>
    <dbReference type="NCBI Taxonomy" id="394958"/>
    <lineage>
        <taxon>Bacteria</taxon>
        <taxon>Bacillati</taxon>
        <taxon>Bacillota</taxon>
        <taxon>Clostridia</taxon>
        <taxon>Eubacteriales</taxon>
        <taxon>Clostridiaceae</taxon>
        <taxon>Clostridium</taxon>
    </lineage>
</organism>
<proteinExistence type="predicted"/>
<dbReference type="RefSeq" id="WP_069680440.1">
    <property type="nucleotide sequence ID" value="NZ_CP017253.2"/>
</dbReference>
<dbReference type="EMBL" id="CP017253">
    <property type="protein sequence ID" value="AOR24305.1"/>
    <property type="molecule type" value="Genomic_DNA"/>
</dbReference>
<dbReference type="OrthoDB" id="1911689at2"/>
<dbReference type="STRING" id="394958.BGI42_11405"/>
<sequence length="104" mass="11799">MSINADMKPIMLQKKKMVKSPTGAKKEQWVDVKIINVALYKTNDMLNTNSIKYNESSHTGLTFYKDVKEGINRLVKDKLVYNVTSANPQGRLNNLLLKVVDTNV</sequence>
<accession>A0A1D7XLS5</accession>
<dbReference type="AlphaFoldDB" id="A0A1D7XLS5"/>
<evidence type="ECO:0000313" key="1">
    <source>
        <dbReference type="EMBL" id="AOR24305.1"/>
    </source>
</evidence>
<reference evidence="2" key="1">
    <citation type="submission" date="2016-09" db="EMBL/GenBank/DDBJ databases">
        <title>Genomics of Clostridium taeniosporum, an organism which forms endospores with ribbon-like appendages.</title>
        <authorList>
            <person name="Walker J.R."/>
        </authorList>
    </citation>
    <scope>NUCLEOTIDE SEQUENCE [LARGE SCALE GENOMIC DNA]</scope>
    <source>
        <strain evidence="2">1/k</strain>
    </source>
</reference>
<protein>
    <submittedName>
        <fullName evidence="1">Phage head-tail adapter protein</fullName>
    </submittedName>
</protein>
<evidence type="ECO:0000313" key="2">
    <source>
        <dbReference type="Proteomes" id="UP000094652"/>
    </source>
</evidence>
<name>A0A1D7XLS5_9CLOT</name>
<dbReference type="KEGG" id="ctae:BGI42_11405"/>
<gene>
    <name evidence="1" type="ORF">BGI42_11405</name>
</gene>